<feature type="non-terminal residue" evidence="1">
    <location>
        <position position="1"/>
    </location>
</feature>
<keyword evidence="2" id="KW-1185">Reference proteome</keyword>
<protein>
    <submittedName>
        <fullName evidence="1">9709_t:CDS:1</fullName>
    </submittedName>
</protein>
<evidence type="ECO:0000313" key="2">
    <source>
        <dbReference type="Proteomes" id="UP000789702"/>
    </source>
</evidence>
<dbReference type="Proteomes" id="UP000789702">
    <property type="component" value="Unassembled WGS sequence"/>
</dbReference>
<name>A0ACA9LFF7_9GLOM</name>
<accession>A0ACA9LFF7</accession>
<evidence type="ECO:0000313" key="1">
    <source>
        <dbReference type="EMBL" id="CAG8527783.1"/>
    </source>
</evidence>
<sequence length="54" mass="6357">RARSDTSSDDANVHKEIDELYTEAMHMESYVISTEHRRPRANDIRIEEAVRRAQ</sequence>
<reference evidence="1" key="1">
    <citation type="submission" date="2021-06" db="EMBL/GenBank/DDBJ databases">
        <authorList>
            <person name="Kallberg Y."/>
            <person name="Tangrot J."/>
            <person name="Rosling A."/>
        </authorList>
    </citation>
    <scope>NUCLEOTIDE SEQUENCE</scope>
    <source>
        <strain evidence="1">IL203A</strain>
    </source>
</reference>
<dbReference type="EMBL" id="CAJVPU010004092">
    <property type="protein sequence ID" value="CAG8527783.1"/>
    <property type="molecule type" value="Genomic_DNA"/>
</dbReference>
<organism evidence="1 2">
    <name type="scientific">Dentiscutata heterogama</name>
    <dbReference type="NCBI Taxonomy" id="1316150"/>
    <lineage>
        <taxon>Eukaryota</taxon>
        <taxon>Fungi</taxon>
        <taxon>Fungi incertae sedis</taxon>
        <taxon>Mucoromycota</taxon>
        <taxon>Glomeromycotina</taxon>
        <taxon>Glomeromycetes</taxon>
        <taxon>Diversisporales</taxon>
        <taxon>Gigasporaceae</taxon>
        <taxon>Dentiscutata</taxon>
    </lineage>
</organism>
<proteinExistence type="predicted"/>
<comment type="caution">
    <text evidence="1">The sequence shown here is derived from an EMBL/GenBank/DDBJ whole genome shotgun (WGS) entry which is preliminary data.</text>
</comment>
<gene>
    <name evidence="1" type="ORF">DHETER_LOCUS4225</name>
</gene>